<dbReference type="EMBL" id="LAZR01004142">
    <property type="protein sequence ID" value="KKN11370.1"/>
    <property type="molecule type" value="Genomic_DNA"/>
</dbReference>
<proteinExistence type="predicted"/>
<gene>
    <name evidence="1" type="ORF">LCGC14_1027100</name>
</gene>
<reference evidence="1" key="1">
    <citation type="journal article" date="2015" name="Nature">
        <title>Complex archaea that bridge the gap between prokaryotes and eukaryotes.</title>
        <authorList>
            <person name="Spang A."/>
            <person name="Saw J.H."/>
            <person name="Jorgensen S.L."/>
            <person name="Zaremba-Niedzwiedzka K."/>
            <person name="Martijn J."/>
            <person name="Lind A.E."/>
            <person name="van Eijk R."/>
            <person name="Schleper C."/>
            <person name="Guy L."/>
            <person name="Ettema T.J."/>
        </authorList>
    </citation>
    <scope>NUCLEOTIDE SEQUENCE</scope>
</reference>
<protein>
    <submittedName>
        <fullName evidence="1">Uncharacterized protein</fullName>
    </submittedName>
</protein>
<organism evidence="1">
    <name type="scientific">marine sediment metagenome</name>
    <dbReference type="NCBI Taxonomy" id="412755"/>
    <lineage>
        <taxon>unclassified sequences</taxon>
        <taxon>metagenomes</taxon>
        <taxon>ecological metagenomes</taxon>
    </lineage>
</organism>
<sequence length="99" mass="11161">MRIYLHGLGDSSVGIPPFNATVHIKGVRTGDFAEALAGGRNELRKDLEKYFSELCDDSMVAFFGDECPDCLNILDENTQCTDKDCSNYLMNFKRDKEDK</sequence>
<comment type="caution">
    <text evidence="1">The sequence shown here is derived from an EMBL/GenBank/DDBJ whole genome shotgun (WGS) entry which is preliminary data.</text>
</comment>
<evidence type="ECO:0000313" key="1">
    <source>
        <dbReference type="EMBL" id="KKN11370.1"/>
    </source>
</evidence>
<accession>A0A0F9MVQ6</accession>
<dbReference type="AlphaFoldDB" id="A0A0F9MVQ6"/>
<name>A0A0F9MVQ6_9ZZZZ</name>